<dbReference type="NCBIfam" id="TIGR02273">
    <property type="entry name" value="16S_RimM"/>
    <property type="match status" value="1"/>
</dbReference>
<proteinExistence type="inferred from homology"/>
<evidence type="ECO:0000256" key="2">
    <source>
        <dbReference type="ARBA" id="ARBA00022517"/>
    </source>
</evidence>
<dbReference type="SUPFAM" id="SSF50447">
    <property type="entry name" value="Translation proteins"/>
    <property type="match status" value="1"/>
</dbReference>
<gene>
    <name evidence="5 8" type="primary">rimM</name>
    <name evidence="8" type="ORF">KCX74_02410</name>
</gene>
<evidence type="ECO:0000313" key="8">
    <source>
        <dbReference type="EMBL" id="MBR7794892.1"/>
    </source>
</evidence>
<dbReference type="RefSeq" id="WP_026680871.1">
    <property type="nucleotide sequence ID" value="NZ_BAAACY010000099.1"/>
</dbReference>
<keyword evidence="4 5" id="KW-0143">Chaperone</keyword>
<comment type="function">
    <text evidence="5">An accessory protein needed during the final step in the assembly of 30S ribosomal subunit, possibly for assembly of the head region. Essential for efficient processing of 16S rRNA. May be needed both before and after RbfA during the maturation of 16S rRNA. It has affinity for free ribosomal 30S subunits but not for 70S ribosomes.</text>
</comment>
<dbReference type="InterPro" id="IPR036976">
    <property type="entry name" value="RimM_N_sf"/>
</dbReference>
<dbReference type="Pfam" id="PF05239">
    <property type="entry name" value="PRC"/>
    <property type="match status" value="1"/>
</dbReference>
<sequence>MTEKMYTVGKIINTHGIHGEVKVLRITDFEERFSIGKTLYIVKDGNIQKELTIESHRMHKGFDLLRFKGLTNINDVEVYKGCKLKIKEDQLTDLAEHEFYYHEIIGCAVFTNDGEQIGTIKEILSPGANDVWVVRRSQGKDVLIPYIASVVTLVDTQASKVIIEPMEGLLD</sequence>
<protein>
    <recommendedName>
        <fullName evidence="5">Ribosome maturation factor RimM</fullName>
    </recommendedName>
</protein>
<dbReference type="GO" id="GO:0006364">
    <property type="term" value="P:rRNA processing"/>
    <property type="evidence" value="ECO:0007669"/>
    <property type="project" value="UniProtKB-UniRule"/>
</dbReference>
<keyword evidence="3 5" id="KW-0698">rRNA processing</keyword>
<evidence type="ECO:0000256" key="3">
    <source>
        <dbReference type="ARBA" id="ARBA00022552"/>
    </source>
</evidence>
<dbReference type="InterPro" id="IPR011033">
    <property type="entry name" value="PRC_barrel-like_sf"/>
</dbReference>
<organism evidence="8 9">
    <name type="scientific">Virgibacillus salarius</name>
    <dbReference type="NCBI Taxonomy" id="447199"/>
    <lineage>
        <taxon>Bacteria</taxon>
        <taxon>Bacillati</taxon>
        <taxon>Bacillota</taxon>
        <taxon>Bacilli</taxon>
        <taxon>Bacillales</taxon>
        <taxon>Bacillaceae</taxon>
        <taxon>Virgibacillus</taxon>
    </lineage>
</organism>
<evidence type="ECO:0000256" key="5">
    <source>
        <dbReference type="HAMAP-Rule" id="MF_00014"/>
    </source>
</evidence>
<dbReference type="InterPro" id="IPR027275">
    <property type="entry name" value="PRC-brl_dom"/>
</dbReference>
<evidence type="ECO:0000256" key="4">
    <source>
        <dbReference type="ARBA" id="ARBA00023186"/>
    </source>
</evidence>
<evidence type="ECO:0000313" key="9">
    <source>
        <dbReference type="Proteomes" id="UP000675284"/>
    </source>
</evidence>
<dbReference type="Proteomes" id="UP000675284">
    <property type="component" value="Unassembled WGS sequence"/>
</dbReference>
<dbReference type="Gene3D" id="2.40.30.60">
    <property type="entry name" value="RimM"/>
    <property type="match status" value="1"/>
</dbReference>
<dbReference type="HAMAP" id="MF_00014">
    <property type="entry name" value="Ribosome_mat_RimM"/>
    <property type="match status" value="1"/>
</dbReference>
<comment type="subcellular location">
    <subcellularLocation>
        <location evidence="5">Cytoplasm</location>
    </subcellularLocation>
</comment>
<comment type="subunit">
    <text evidence="5">Binds ribosomal protein uS19.</text>
</comment>
<dbReference type="GO" id="GO:0043022">
    <property type="term" value="F:ribosome binding"/>
    <property type="evidence" value="ECO:0007669"/>
    <property type="project" value="InterPro"/>
</dbReference>
<dbReference type="EMBL" id="JAGSOT010000004">
    <property type="protein sequence ID" value="MBR7794892.1"/>
    <property type="molecule type" value="Genomic_DNA"/>
</dbReference>
<name>A0A941DT34_9BACI</name>
<dbReference type="GO" id="GO:0005840">
    <property type="term" value="C:ribosome"/>
    <property type="evidence" value="ECO:0007669"/>
    <property type="project" value="InterPro"/>
</dbReference>
<evidence type="ECO:0000259" key="6">
    <source>
        <dbReference type="Pfam" id="PF01782"/>
    </source>
</evidence>
<evidence type="ECO:0000256" key="1">
    <source>
        <dbReference type="ARBA" id="ARBA00022490"/>
    </source>
</evidence>
<comment type="caution">
    <text evidence="8">The sequence shown here is derived from an EMBL/GenBank/DDBJ whole genome shotgun (WGS) entry which is preliminary data.</text>
</comment>
<comment type="domain">
    <text evidence="5">The PRC barrel domain binds ribosomal protein uS19.</text>
</comment>
<reference evidence="8" key="1">
    <citation type="submission" date="2021-04" db="EMBL/GenBank/DDBJ databases">
        <title>Isolation and polyphasic classification of algal microorganism.</title>
        <authorList>
            <person name="Wang S."/>
        </authorList>
    </citation>
    <scope>NUCLEOTIDE SEQUENCE</scope>
    <source>
        <strain evidence="8">720a</strain>
    </source>
</reference>
<keyword evidence="1 5" id="KW-0963">Cytoplasm</keyword>
<dbReference type="AlphaFoldDB" id="A0A941DT34"/>
<dbReference type="InterPro" id="IPR002676">
    <property type="entry name" value="RimM_N"/>
</dbReference>
<dbReference type="PANTHER" id="PTHR33692">
    <property type="entry name" value="RIBOSOME MATURATION FACTOR RIMM"/>
    <property type="match status" value="1"/>
</dbReference>
<accession>A0A941DT34</accession>
<feature type="domain" description="PRC-barrel" evidence="7">
    <location>
        <begin position="96"/>
        <end position="170"/>
    </location>
</feature>
<evidence type="ECO:0000259" key="7">
    <source>
        <dbReference type="Pfam" id="PF05239"/>
    </source>
</evidence>
<dbReference type="GO" id="GO:0005737">
    <property type="term" value="C:cytoplasm"/>
    <property type="evidence" value="ECO:0007669"/>
    <property type="project" value="UniProtKB-SubCell"/>
</dbReference>
<dbReference type="InterPro" id="IPR009000">
    <property type="entry name" value="Transl_B-barrel_sf"/>
</dbReference>
<dbReference type="GO" id="GO:0042274">
    <property type="term" value="P:ribosomal small subunit biogenesis"/>
    <property type="evidence" value="ECO:0007669"/>
    <property type="project" value="UniProtKB-UniRule"/>
</dbReference>
<dbReference type="InterPro" id="IPR011961">
    <property type="entry name" value="RimM"/>
</dbReference>
<dbReference type="SUPFAM" id="SSF50346">
    <property type="entry name" value="PRC-barrel domain"/>
    <property type="match status" value="1"/>
</dbReference>
<dbReference type="Gene3D" id="2.30.30.240">
    <property type="entry name" value="PRC-barrel domain"/>
    <property type="match status" value="1"/>
</dbReference>
<keyword evidence="2 5" id="KW-0690">Ribosome biogenesis</keyword>
<comment type="similarity">
    <text evidence="5">Belongs to the RimM family.</text>
</comment>
<dbReference type="Pfam" id="PF01782">
    <property type="entry name" value="RimM"/>
    <property type="match status" value="1"/>
</dbReference>
<dbReference type="PANTHER" id="PTHR33692:SF1">
    <property type="entry name" value="RIBOSOME MATURATION FACTOR RIMM"/>
    <property type="match status" value="1"/>
</dbReference>
<keyword evidence="9" id="KW-1185">Reference proteome</keyword>
<feature type="domain" description="RimM N-terminal" evidence="6">
    <location>
        <begin position="7"/>
        <end position="90"/>
    </location>
</feature>